<evidence type="ECO:0000313" key="3">
    <source>
        <dbReference type="Proteomes" id="UP000735302"/>
    </source>
</evidence>
<comment type="caution">
    <text evidence="2">The sequence shown here is derived from an EMBL/GenBank/DDBJ whole genome shotgun (WGS) entry which is preliminary data.</text>
</comment>
<feature type="compositionally biased region" description="Basic and acidic residues" evidence="1">
    <location>
        <begin position="41"/>
        <end position="50"/>
    </location>
</feature>
<proteinExistence type="predicted"/>
<dbReference type="EMBL" id="BLXT01004282">
    <property type="protein sequence ID" value="GFO11375.1"/>
    <property type="molecule type" value="Genomic_DNA"/>
</dbReference>
<organism evidence="2 3">
    <name type="scientific">Plakobranchus ocellatus</name>
    <dbReference type="NCBI Taxonomy" id="259542"/>
    <lineage>
        <taxon>Eukaryota</taxon>
        <taxon>Metazoa</taxon>
        <taxon>Spiralia</taxon>
        <taxon>Lophotrochozoa</taxon>
        <taxon>Mollusca</taxon>
        <taxon>Gastropoda</taxon>
        <taxon>Heterobranchia</taxon>
        <taxon>Euthyneura</taxon>
        <taxon>Panpulmonata</taxon>
        <taxon>Sacoglossa</taxon>
        <taxon>Placobranchoidea</taxon>
        <taxon>Plakobranchidae</taxon>
        <taxon>Plakobranchus</taxon>
    </lineage>
</organism>
<dbReference type="Proteomes" id="UP000735302">
    <property type="component" value="Unassembled WGS sequence"/>
</dbReference>
<evidence type="ECO:0000256" key="1">
    <source>
        <dbReference type="SAM" id="MobiDB-lite"/>
    </source>
</evidence>
<keyword evidence="3" id="KW-1185">Reference proteome</keyword>
<reference evidence="2 3" key="1">
    <citation type="journal article" date="2021" name="Elife">
        <title>Chloroplast acquisition without the gene transfer in kleptoplastic sea slugs, Plakobranchus ocellatus.</title>
        <authorList>
            <person name="Maeda T."/>
            <person name="Takahashi S."/>
            <person name="Yoshida T."/>
            <person name="Shimamura S."/>
            <person name="Takaki Y."/>
            <person name="Nagai Y."/>
            <person name="Toyoda A."/>
            <person name="Suzuki Y."/>
            <person name="Arimoto A."/>
            <person name="Ishii H."/>
            <person name="Satoh N."/>
            <person name="Nishiyama T."/>
            <person name="Hasebe M."/>
            <person name="Maruyama T."/>
            <person name="Minagawa J."/>
            <person name="Obokata J."/>
            <person name="Shigenobu S."/>
        </authorList>
    </citation>
    <scope>NUCLEOTIDE SEQUENCE [LARGE SCALE GENOMIC DNA]</scope>
</reference>
<evidence type="ECO:0000313" key="2">
    <source>
        <dbReference type="EMBL" id="GFO11375.1"/>
    </source>
</evidence>
<protein>
    <submittedName>
        <fullName evidence="2">Uncharacterized protein</fullName>
    </submittedName>
</protein>
<sequence>MYGFAREGRFFLPLREQHLFAKRGMSCLPKENSAPISNGRNRLESLQKRDGDVVKRHLSPNLPWGPRGTCDADLNPELNTCLEPRKKSVSSLNIRVNKLYGPWTIVALT</sequence>
<accession>A0AAV4AVR3</accession>
<name>A0AAV4AVR3_9GAST</name>
<gene>
    <name evidence="2" type="ORF">PoB_003788000</name>
</gene>
<dbReference type="AlphaFoldDB" id="A0AAV4AVR3"/>
<feature type="region of interest" description="Disordered" evidence="1">
    <location>
        <begin position="31"/>
        <end position="50"/>
    </location>
</feature>